<dbReference type="Proteomes" id="UP000604046">
    <property type="component" value="Unassembled WGS sequence"/>
</dbReference>
<name>A0A812R8M5_9DINO</name>
<dbReference type="AlphaFoldDB" id="A0A812R8M5"/>
<evidence type="ECO:0000313" key="3">
    <source>
        <dbReference type="Proteomes" id="UP000604046"/>
    </source>
</evidence>
<gene>
    <name evidence="2" type="ORF">SNAT2548_LOCUS23087</name>
</gene>
<feature type="transmembrane region" description="Helical" evidence="1">
    <location>
        <begin position="6"/>
        <end position="25"/>
    </location>
</feature>
<sequence>MTISFAIWQSISTYFSSVIKLLLAMRRERRQARKYLVNHLCRGHNCAAPGRSHRRGLDGLGTLLKLLGNEEFHFNDPDSFDFVASSDPDPAYRQALEELKLALTAVGG</sequence>
<organism evidence="2 3">
    <name type="scientific">Symbiodinium natans</name>
    <dbReference type="NCBI Taxonomy" id="878477"/>
    <lineage>
        <taxon>Eukaryota</taxon>
        <taxon>Sar</taxon>
        <taxon>Alveolata</taxon>
        <taxon>Dinophyceae</taxon>
        <taxon>Suessiales</taxon>
        <taxon>Symbiodiniaceae</taxon>
        <taxon>Symbiodinium</taxon>
    </lineage>
</organism>
<proteinExistence type="predicted"/>
<reference evidence="2" key="1">
    <citation type="submission" date="2021-02" db="EMBL/GenBank/DDBJ databases">
        <authorList>
            <person name="Dougan E. K."/>
            <person name="Rhodes N."/>
            <person name="Thang M."/>
            <person name="Chan C."/>
        </authorList>
    </citation>
    <scope>NUCLEOTIDE SEQUENCE</scope>
</reference>
<evidence type="ECO:0000313" key="2">
    <source>
        <dbReference type="EMBL" id="CAE7424397.1"/>
    </source>
</evidence>
<evidence type="ECO:0000256" key="1">
    <source>
        <dbReference type="SAM" id="Phobius"/>
    </source>
</evidence>
<comment type="caution">
    <text evidence="2">The sequence shown here is derived from an EMBL/GenBank/DDBJ whole genome shotgun (WGS) entry which is preliminary data.</text>
</comment>
<accession>A0A812R8M5</accession>
<dbReference type="EMBL" id="CAJNDS010002310">
    <property type="protein sequence ID" value="CAE7424397.1"/>
    <property type="molecule type" value="Genomic_DNA"/>
</dbReference>
<protein>
    <submittedName>
        <fullName evidence="2">Uncharacterized protein</fullName>
    </submittedName>
</protein>
<keyword evidence="1" id="KW-0472">Membrane</keyword>
<keyword evidence="1" id="KW-0812">Transmembrane</keyword>
<keyword evidence="3" id="KW-1185">Reference proteome</keyword>
<keyword evidence="1" id="KW-1133">Transmembrane helix</keyword>